<reference evidence="1 2" key="1">
    <citation type="submission" date="2024-09" db="EMBL/GenBank/DDBJ databases">
        <authorList>
            <person name="Sun Q."/>
            <person name="Mori K."/>
        </authorList>
    </citation>
    <scope>NUCLEOTIDE SEQUENCE [LARGE SCALE GENOMIC DNA]</scope>
    <source>
        <strain evidence="1 2">JCM 3324</strain>
    </source>
</reference>
<dbReference type="Proteomes" id="UP001589568">
    <property type="component" value="Unassembled WGS sequence"/>
</dbReference>
<organism evidence="1 2">
    <name type="scientific">Nonomuraea salmonea</name>
    <dbReference type="NCBI Taxonomy" id="46181"/>
    <lineage>
        <taxon>Bacteria</taxon>
        <taxon>Bacillati</taxon>
        <taxon>Actinomycetota</taxon>
        <taxon>Actinomycetes</taxon>
        <taxon>Streptosporangiales</taxon>
        <taxon>Streptosporangiaceae</taxon>
        <taxon>Nonomuraea</taxon>
    </lineage>
</organism>
<accession>A0ABV5P4Q7</accession>
<evidence type="ECO:0000313" key="1">
    <source>
        <dbReference type="EMBL" id="MFB9476919.1"/>
    </source>
</evidence>
<gene>
    <name evidence="1" type="ORF">ACFFR3_46145</name>
</gene>
<dbReference type="RefSeq" id="WP_345410474.1">
    <property type="nucleotide sequence ID" value="NZ_BAAAXS010000002.1"/>
</dbReference>
<protein>
    <submittedName>
        <fullName evidence="1">Uncharacterized protein</fullName>
    </submittedName>
</protein>
<keyword evidence="2" id="KW-1185">Reference proteome</keyword>
<sequence>MDATANETTAAADEPIDWHAAAARVTRASLAKMREATGVELDTWETRLLVTIAREGDVEAFCSLLRKVRAAAAAPPF</sequence>
<dbReference type="EMBL" id="JBHMCF010000057">
    <property type="protein sequence ID" value="MFB9476919.1"/>
    <property type="molecule type" value="Genomic_DNA"/>
</dbReference>
<proteinExistence type="predicted"/>
<evidence type="ECO:0000313" key="2">
    <source>
        <dbReference type="Proteomes" id="UP001589568"/>
    </source>
</evidence>
<name>A0ABV5P4Q7_9ACTN</name>
<comment type="caution">
    <text evidence="1">The sequence shown here is derived from an EMBL/GenBank/DDBJ whole genome shotgun (WGS) entry which is preliminary data.</text>
</comment>